<sequence length="164" mass="18558">MPLEKYDSHLTEKPWKDFYSKCRIVYGKMATETQPLAPKAENTSASPHFTEKVVEVLRDKLVDVTGHGTYYKGVITAQQLVEVAKFLPKEKLEDLVNNIPPIKDFAELAKREPSTLFLIHVHVGDCVIVEGMLVPWDKMEFAKILIGNSKNDALIPTWFPQSSS</sequence>
<comment type="caution">
    <text evidence="1">The sequence shown here is derived from an EMBL/GenBank/DDBJ whole genome shotgun (WGS) entry which is preliminary data.</text>
</comment>
<proteinExistence type="predicted"/>
<name>A0A7C1GCI2_9CREN</name>
<reference evidence="1" key="1">
    <citation type="journal article" date="2020" name="mSystems">
        <title>Genome- and Community-Level Interaction Insights into Carbon Utilization and Element Cycling Functions of Hydrothermarchaeota in Hydrothermal Sediment.</title>
        <authorList>
            <person name="Zhou Z."/>
            <person name="Liu Y."/>
            <person name="Xu W."/>
            <person name="Pan J."/>
            <person name="Luo Z.H."/>
            <person name="Li M."/>
        </authorList>
    </citation>
    <scope>NUCLEOTIDE SEQUENCE [LARGE SCALE GENOMIC DNA]</scope>
    <source>
        <strain evidence="1">SpSt-116</strain>
    </source>
</reference>
<evidence type="ECO:0000313" key="1">
    <source>
        <dbReference type="EMBL" id="HDP15706.1"/>
    </source>
</evidence>
<dbReference type="EMBL" id="DSAY01000144">
    <property type="protein sequence ID" value="HDP15706.1"/>
    <property type="molecule type" value="Genomic_DNA"/>
</dbReference>
<protein>
    <submittedName>
        <fullName evidence="1">Uncharacterized protein</fullName>
    </submittedName>
</protein>
<organism evidence="1">
    <name type="scientific">Thermofilum adornatum</name>
    <dbReference type="NCBI Taxonomy" id="1365176"/>
    <lineage>
        <taxon>Archaea</taxon>
        <taxon>Thermoproteota</taxon>
        <taxon>Thermoprotei</taxon>
        <taxon>Thermofilales</taxon>
        <taxon>Thermofilaceae</taxon>
        <taxon>Thermofilum</taxon>
    </lineage>
</organism>
<gene>
    <name evidence="1" type="ORF">ENN26_08070</name>
</gene>
<dbReference type="AlphaFoldDB" id="A0A7C1GCI2"/>
<accession>A0A7C1GCI2</accession>